<dbReference type="STRING" id="5627.A0A1C7LVX4"/>
<protein>
    <submittedName>
        <fullName evidence="1">Uncharacterized protein</fullName>
    </submittedName>
</protein>
<name>A0A1C7LVX4_GRIFR</name>
<accession>A0A1C7LVX4</accession>
<dbReference type="Gene3D" id="1.25.40.10">
    <property type="entry name" value="Tetratricopeptide repeat domain"/>
    <property type="match status" value="1"/>
</dbReference>
<evidence type="ECO:0000313" key="1">
    <source>
        <dbReference type="EMBL" id="OBZ68850.1"/>
    </source>
</evidence>
<keyword evidence="2" id="KW-1185">Reference proteome</keyword>
<reference evidence="1 2" key="1">
    <citation type="submission" date="2016-03" db="EMBL/GenBank/DDBJ databases">
        <title>Whole genome sequencing of Grifola frondosa 9006-11.</title>
        <authorList>
            <person name="Min B."/>
            <person name="Park H."/>
            <person name="Kim J.-G."/>
            <person name="Cho H."/>
            <person name="Oh Y.-L."/>
            <person name="Kong W.-S."/>
            <person name="Choi I.-G."/>
        </authorList>
    </citation>
    <scope>NUCLEOTIDE SEQUENCE [LARGE SCALE GENOMIC DNA]</scope>
    <source>
        <strain evidence="1 2">9006-11</strain>
    </source>
</reference>
<dbReference type="Proteomes" id="UP000092993">
    <property type="component" value="Unassembled WGS sequence"/>
</dbReference>
<dbReference type="InterPro" id="IPR011990">
    <property type="entry name" value="TPR-like_helical_dom_sf"/>
</dbReference>
<dbReference type="AlphaFoldDB" id="A0A1C7LVX4"/>
<evidence type="ECO:0000313" key="2">
    <source>
        <dbReference type="Proteomes" id="UP000092993"/>
    </source>
</evidence>
<organism evidence="1 2">
    <name type="scientific">Grifola frondosa</name>
    <name type="common">Maitake</name>
    <name type="synonym">Polyporus frondosus</name>
    <dbReference type="NCBI Taxonomy" id="5627"/>
    <lineage>
        <taxon>Eukaryota</taxon>
        <taxon>Fungi</taxon>
        <taxon>Dikarya</taxon>
        <taxon>Basidiomycota</taxon>
        <taxon>Agaricomycotina</taxon>
        <taxon>Agaricomycetes</taxon>
        <taxon>Polyporales</taxon>
        <taxon>Grifolaceae</taxon>
        <taxon>Grifola</taxon>
    </lineage>
</organism>
<sequence>MEGGEEEGEGEGEEALSHPAALQAKIEDFRAFAERVLSAFYASRRPMKSATHFELNALARAAFVLGKNTLGFKVFRIMKDKFMTPDLHDVNVALSAVAKHNPADGALMLERMHKNRLQPDAVSFGTVIHWAIIHGDVPLVSSLMRKAREAGVTALSFKTMGSLLRATITMDTEGQAGDRSSLDNAQDLIHSLLDAGLVPTTNMGRDCVVAALRADDPVMAFRFWRLLIKDKVEWADAAQAKTRALIALKIRQHCTRDWLDHDKGRVMLSELGTDTAFDLRLRRAAAKTAPGGKAAPKEGV</sequence>
<comment type="caution">
    <text evidence="1">The sequence shown here is derived from an EMBL/GenBank/DDBJ whole genome shotgun (WGS) entry which is preliminary data.</text>
</comment>
<dbReference type="EMBL" id="LUGG01000019">
    <property type="protein sequence ID" value="OBZ68850.1"/>
    <property type="molecule type" value="Genomic_DNA"/>
</dbReference>
<gene>
    <name evidence="1" type="ORF">A0H81_11064</name>
</gene>
<proteinExistence type="predicted"/>
<dbReference type="OrthoDB" id="185373at2759"/>